<proteinExistence type="predicted"/>
<accession>A0A2S9YN29</accession>
<evidence type="ECO:0000313" key="4">
    <source>
        <dbReference type="Proteomes" id="UP000238823"/>
    </source>
</evidence>
<keyword evidence="1 3" id="KW-0808">Transferase</keyword>
<dbReference type="CDD" id="cd02440">
    <property type="entry name" value="AdoMet_MTases"/>
    <property type="match status" value="1"/>
</dbReference>
<dbReference type="PANTHER" id="PTHR44068:SF1">
    <property type="entry name" value="HYPOTHETICAL LOC100005854"/>
    <property type="match status" value="1"/>
</dbReference>
<organism evidence="3 4">
    <name type="scientific">Enhygromyxa salina</name>
    <dbReference type="NCBI Taxonomy" id="215803"/>
    <lineage>
        <taxon>Bacteria</taxon>
        <taxon>Pseudomonadati</taxon>
        <taxon>Myxococcota</taxon>
        <taxon>Polyangia</taxon>
        <taxon>Nannocystales</taxon>
        <taxon>Nannocystaceae</taxon>
        <taxon>Enhygromyxa</taxon>
    </lineage>
</organism>
<dbReference type="EC" id="2.1.1.-" evidence="3"/>
<dbReference type="Pfam" id="PF08241">
    <property type="entry name" value="Methyltransf_11"/>
    <property type="match status" value="1"/>
</dbReference>
<dbReference type="GO" id="GO:0016126">
    <property type="term" value="P:sterol biosynthetic process"/>
    <property type="evidence" value="ECO:0007669"/>
    <property type="project" value="TreeGrafter"/>
</dbReference>
<dbReference type="EMBL" id="PVNL01000074">
    <property type="protein sequence ID" value="PRQ06496.1"/>
    <property type="molecule type" value="Genomic_DNA"/>
</dbReference>
<dbReference type="RefSeq" id="WP_106090783.1">
    <property type="nucleotide sequence ID" value="NZ_PVNL01000074.1"/>
</dbReference>
<keyword evidence="3" id="KW-0489">Methyltransferase</keyword>
<dbReference type="InterPro" id="IPR013216">
    <property type="entry name" value="Methyltransf_11"/>
</dbReference>
<evidence type="ECO:0000259" key="2">
    <source>
        <dbReference type="Pfam" id="PF08241"/>
    </source>
</evidence>
<name>A0A2S9YN29_9BACT</name>
<dbReference type="PANTHER" id="PTHR44068">
    <property type="entry name" value="ZGC:194242"/>
    <property type="match status" value="1"/>
</dbReference>
<dbReference type="Proteomes" id="UP000238823">
    <property type="component" value="Unassembled WGS sequence"/>
</dbReference>
<protein>
    <submittedName>
        <fullName evidence="3">Phthiotriol/phenolphthiotriol dimycocerosates methyltransferase</fullName>
        <ecNumber evidence="3">2.1.1.-</ecNumber>
    </submittedName>
</protein>
<dbReference type="GO" id="GO:0032259">
    <property type="term" value="P:methylation"/>
    <property type="evidence" value="ECO:0007669"/>
    <property type="project" value="UniProtKB-KW"/>
</dbReference>
<dbReference type="InterPro" id="IPR029063">
    <property type="entry name" value="SAM-dependent_MTases_sf"/>
</dbReference>
<dbReference type="InterPro" id="IPR050447">
    <property type="entry name" value="Erg6_SMT_methyltransf"/>
</dbReference>
<evidence type="ECO:0000313" key="3">
    <source>
        <dbReference type="EMBL" id="PRQ06496.1"/>
    </source>
</evidence>
<reference evidence="3 4" key="1">
    <citation type="submission" date="2018-03" db="EMBL/GenBank/DDBJ databases">
        <title>Draft Genome Sequences of the Obligatory Marine Myxobacteria Enhygromyxa salina SWB007.</title>
        <authorList>
            <person name="Poehlein A."/>
            <person name="Moghaddam J.A."/>
            <person name="Harms H."/>
            <person name="Alanjari M."/>
            <person name="Koenig G.M."/>
            <person name="Daniel R."/>
            <person name="Schaeberle T.F."/>
        </authorList>
    </citation>
    <scope>NUCLEOTIDE SEQUENCE [LARGE SCALE GENOMIC DNA]</scope>
    <source>
        <strain evidence="3 4">SWB007</strain>
    </source>
</reference>
<gene>
    <name evidence="3" type="ORF">ENSA7_38150</name>
</gene>
<dbReference type="GO" id="GO:0003838">
    <property type="term" value="F:sterol 24-C-methyltransferase activity"/>
    <property type="evidence" value="ECO:0007669"/>
    <property type="project" value="TreeGrafter"/>
</dbReference>
<dbReference type="SUPFAM" id="SSF53335">
    <property type="entry name" value="S-adenosyl-L-methionine-dependent methyltransferases"/>
    <property type="match status" value="1"/>
</dbReference>
<comment type="caution">
    <text evidence="3">The sequence shown here is derived from an EMBL/GenBank/DDBJ whole genome shotgun (WGS) entry which is preliminary data.</text>
</comment>
<sequence>MKLRTLVHKSMFGGPPAWRRPVSKVAYDLVSRGLNRAVRRPDARWAADATPLATSFLNYGYLDDALEREPLDLPPDFELARYSINLYRALLAEVEVAGKRVLEVGSGRGGGSRYIAEFLDAEHVTGLDLAPASVDFATKTHGSTRVRFVEGDAQNLPFADASFDVVLNLESSHCYPSFDKFLADVRRVLRPGGVLCWADFRLDEAMIDTERSFAHAGLELVSSSDVGPNVVRSLTAVAEHRRSSFDKMPQALRSFFGSGLALPGSWMFYAFDVGMMRYPLRVLRKPAAGSSPAPYPFDWGAADRIEASEGKLSRQARMLKEWLASLRPTHN</sequence>
<feature type="domain" description="Methyltransferase type 11" evidence="2">
    <location>
        <begin position="102"/>
        <end position="196"/>
    </location>
</feature>
<dbReference type="OrthoDB" id="9786194at2"/>
<dbReference type="Gene3D" id="3.40.50.150">
    <property type="entry name" value="Vaccinia Virus protein VP39"/>
    <property type="match status" value="1"/>
</dbReference>
<dbReference type="AlphaFoldDB" id="A0A2S9YN29"/>
<evidence type="ECO:0000256" key="1">
    <source>
        <dbReference type="ARBA" id="ARBA00022679"/>
    </source>
</evidence>